<evidence type="ECO:0000313" key="3">
    <source>
        <dbReference type="Proteomes" id="UP001142055"/>
    </source>
</evidence>
<name>A0A9Q0RN69_BLOTA</name>
<feature type="chain" id="PRO_5040233105" evidence="1">
    <location>
        <begin position="18"/>
        <end position="330"/>
    </location>
</feature>
<dbReference type="EMBL" id="JAPWDV010000002">
    <property type="protein sequence ID" value="KAJ6220240.1"/>
    <property type="molecule type" value="Genomic_DNA"/>
</dbReference>
<organism evidence="2 3">
    <name type="scientific">Blomia tropicalis</name>
    <name type="common">Mite</name>
    <dbReference type="NCBI Taxonomy" id="40697"/>
    <lineage>
        <taxon>Eukaryota</taxon>
        <taxon>Metazoa</taxon>
        <taxon>Ecdysozoa</taxon>
        <taxon>Arthropoda</taxon>
        <taxon>Chelicerata</taxon>
        <taxon>Arachnida</taxon>
        <taxon>Acari</taxon>
        <taxon>Acariformes</taxon>
        <taxon>Sarcoptiformes</taxon>
        <taxon>Astigmata</taxon>
        <taxon>Glycyphagoidea</taxon>
        <taxon>Echimyopodidae</taxon>
        <taxon>Blomia</taxon>
    </lineage>
</organism>
<accession>A0A9Q0RN69</accession>
<dbReference type="AlphaFoldDB" id="A0A9Q0RN69"/>
<evidence type="ECO:0000313" key="2">
    <source>
        <dbReference type="EMBL" id="KAJ6220240.1"/>
    </source>
</evidence>
<protein>
    <submittedName>
        <fullName evidence="2">Uncharacterized protein</fullName>
    </submittedName>
</protein>
<reference evidence="2" key="1">
    <citation type="submission" date="2022-12" db="EMBL/GenBank/DDBJ databases">
        <title>Genome assemblies of Blomia tropicalis.</title>
        <authorList>
            <person name="Cui Y."/>
        </authorList>
    </citation>
    <scope>NUCLEOTIDE SEQUENCE</scope>
    <source>
        <tissue evidence="2">Adult mites</tissue>
    </source>
</reference>
<gene>
    <name evidence="2" type="ORF">RDWZM_006052</name>
</gene>
<comment type="caution">
    <text evidence="2">The sequence shown here is derived from an EMBL/GenBank/DDBJ whole genome shotgun (WGS) entry which is preliminary data.</text>
</comment>
<proteinExistence type="predicted"/>
<keyword evidence="3" id="KW-1185">Reference proteome</keyword>
<feature type="signal peptide" evidence="1">
    <location>
        <begin position="1"/>
        <end position="17"/>
    </location>
</feature>
<dbReference type="Proteomes" id="UP001142055">
    <property type="component" value="Chromosome 2"/>
</dbReference>
<sequence>MFRLFVILLIAIPICNGNQQTVDNDLIEHCFYALKKLNLFAPENRSMLDKKCTMAHPSSAEKAKALKTFKSLEKTDLNDRLNIIGCLIDDEIAHSNDQCQKWSLSHDISKETLSRREMWNIQFADFVKKTIIEGEKCLFKLVDQKSDDCKLLNGLRKRRSYSDAIKKRIFKKLSERDIQDQVHTDHCFWYHQQDGYIKCVGISMATHITGYTMSSLRQTRIRNLWRSYQKNMMLCVPEFDKSSCMAQFDPKQLCDQGPEDECAEPMWCKYSDDWHSDPTNICHLIVAGNLTERFISQKFENMKINFIKLEKLSHKEDCEKYHEHDGFCKK</sequence>
<evidence type="ECO:0000256" key="1">
    <source>
        <dbReference type="SAM" id="SignalP"/>
    </source>
</evidence>
<keyword evidence="1" id="KW-0732">Signal</keyword>